<dbReference type="SMART" id="SM00342">
    <property type="entry name" value="HTH_ARAC"/>
    <property type="match status" value="1"/>
</dbReference>
<dbReference type="PANTHER" id="PTHR42713:SF3">
    <property type="entry name" value="TRANSCRIPTIONAL REGULATORY PROTEIN HPTR"/>
    <property type="match status" value="1"/>
</dbReference>
<dbReference type="InterPro" id="IPR018062">
    <property type="entry name" value="HTH_AraC-typ_CS"/>
</dbReference>
<dbReference type="Proteomes" id="UP000681526">
    <property type="component" value="Unassembled WGS sequence"/>
</dbReference>
<dbReference type="InterPro" id="IPR018060">
    <property type="entry name" value="HTH_AraC"/>
</dbReference>
<evidence type="ECO:0000256" key="1">
    <source>
        <dbReference type="ARBA" id="ARBA00004496"/>
    </source>
</evidence>
<evidence type="ECO:0000256" key="5">
    <source>
        <dbReference type="ARBA" id="ARBA00023015"/>
    </source>
</evidence>
<evidence type="ECO:0000256" key="3">
    <source>
        <dbReference type="ARBA" id="ARBA00022553"/>
    </source>
</evidence>
<dbReference type="PROSITE" id="PS00041">
    <property type="entry name" value="HTH_ARAC_FAMILY_1"/>
    <property type="match status" value="1"/>
</dbReference>
<dbReference type="InterPro" id="IPR041522">
    <property type="entry name" value="CdaR_GGDEF"/>
</dbReference>
<dbReference type="InterPro" id="IPR020449">
    <property type="entry name" value="Tscrpt_reg_AraC-type_HTH"/>
</dbReference>
<dbReference type="SUPFAM" id="SSF52172">
    <property type="entry name" value="CheY-like"/>
    <property type="match status" value="1"/>
</dbReference>
<evidence type="ECO:0000256" key="2">
    <source>
        <dbReference type="ARBA" id="ARBA00022490"/>
    </source>
</evidence>
<evidence type="ECO:0000259" key="10">
    <source>
        <dbReference type="PROSITE" id="PS01124"/>
    </source>
</evidence>
<feature type="domain" description="Response regulatory" evidence="11">
    <location>
        <begin position="7"/>
        <end position="124"/>
    </location>
</feature>
<dbReference type="Gene3D" id="3.40.50.2300">
    <property type="match status" value="1"/>
</dbReference>
<evidence type="ECO:0000313" key="13">
    <source>
        <dbReference type="Proteomes" id="UP000681526"/>
    </source>
</evidence>
<accession>A0ABM8V3I1</accession>
<evidence type="ECO:0000256" key="9">
    <source>
        <dbReference type="SAM" id="MobiDB-lite"/>
    </source>
</evidence>
<keyword evidence="3 8" id="KW-0597">Phosphoprotein</keyword>
<keyword evidence="6" id="KW-0238">DNA-binding</keyword>
<dbReference type="CDD" id="cd17536">
    <property type="entry name" value="REC_YesN-like"/>
    <property type="match status" value="1"/>
</dbReference>
<evidence type="ECO:0000256" key="4">
    <source>
        <dbReference type="ARBA" id="ARBA00023012"/>
    </source>
</evidence>
<dbReference type="GO" id="GO:0008984">
    <property type="term" value="F:protein-glutamate methylesterase activity"/>
    <property type="evidence" value="ECO:0007669"/>
    <property type="project" value="UniProtKB-EC"/>
</dbReference>
<keyword evidence="5" id="KW-0805">Transcription regulation</keyword>
<keyword evidence="4" id="KW-0902">Two-component regulatory system</keyword>
<reference evidence="12 13" key="1">
    <citation type="submission" date="2021-04" db="EMBL/GenBank/DDBJ databases">
        <authorList>
            <person name="Rakotoarivonina H."/>
        </authorList>
    </citation>
    <scope>NUCLEOTIDE SEQUENCE [LARGE SCALE GENOMIC DNA]</scope>
    <source>
        <strain evidence="12 13">XE</strain>
    </source>
</reference>
<keyword evidence="13" id="KW-1185">Reference proteome</keyword>
<comment type="caution">
    <text evidence="12">The sequence shown here is derived from an EMBL/GenBank/DDBJ whole genome shotgun (WGS) entry which is preliminary data.</text>
</comment>
<feature type="region of interest" description="Disordered" evidence="9">
    <location>
        <begin position="280"/>
        <end position="304"/>
    </location>
</feature>
<dbReference type="PANTHER" id="PTHR42713">
    <property type="entry name" value="HISTIDINE KINASE-RELATED"/>
    <property type="match status" value="1"/>
</dbReference>
<name>A0ABM8V3I1_THEXY</name>
<keyword evidence="12" id="KW-0378">Hydrolase</keyword>
<keyword evidence="2" id="KW-0963">Cytoplasm</keyword>
<dbReference type="EMBL" id="CAJRAY010000038">
    <property type="protein sequence ID" value="CAG5085129.1"/>
    <property type="molecule type" value="Genomic_DNA"/>
</dbReference>
<dbReference type="InterPro" id="IPR011006">
    <property type="entry name" value="CheY-like_superfamily"/>
</dbReference>
<dbReference type="Pfam" id="PF00072">
    <property type="entry name" value="Response_reg"/>
    <property type="match status" value="1"/>
</dbReference>
<protein>
    <submittedName>
        <fullName evidence="12">Chemotaxis response regulator protein-glutamate methylesterase 3</fullName>
        <ecNumber evidence="12">3.1.1.61</ecNumber>
    </submittedName>
</protein>
<dbReference type="EC" id="3.1.1.61" evidence="12"/>
<dbReference type="Pfam" id="PF12833">
    <property type="entry name" value="HTH_18"/>
    <property type="match status" value="1"/>
</dbReference>
<feature type="compositionally biased region" description="Basic and acidic residues" evidence="9">
    <location>
        <begin position="280"/>
        <end position="293"/>
    </location>
</feature>
<feature type="domain" description="HTH araC/xylS-type" evidence="10">
    <location>
        <begin position="411"/>
        <end position="508"/>
    </location>
</feature>
<dbReference type="SMART" id="SM00448">
    <property type="entry name" value="REC"/>
    <property type="match status" value="1"/>
</dbReference>
<feature type="modified residue" description="4-aspartylphosphate" evidence="8">
    <location>
        <position position="59"/>
    </location>
</feature>
<evidence type="ECO:0000256" key="8">
    <source>
        <dbReference type="PROSITE-ProRule" id="PRU00169"/>
    </source>
</evidence>
<proteinExistence type="predicted"/>
<evidence type="ECO:0000313" key="12">
    <source>
        <dbReference type="EMBL" id="CAG5085129.1"/>
    </source>
</evidence>
<gene>
    <name evidence="12" type="primary">txxe 805-araC7</name>
    <name evidence="12" type="ORF">TXXE_08585</name>
</gene>
<evidence type="ECO:0000256" key="7">
    <source>
        <dbReference type="ARBA" id="ARBA00023163"/>
    </source>
</evidence>
<dbReference type="PROSITE" id="PS01124">
    <property type="entry name" value="HTH_ARAC_FAMILY_2"/>
    <property type="match status" value="1"/>
</dbReference>
<dbReference type="Gene3D" id="1.10.10.60">
    <property type="entry name" value="Homeodomain-like"/>
    <property type="match status" value="2"/>
</dbReference>
<comment type="subcellular location">
    <subcellularLocation>
        <location evidence="1">Cytoplasm</location>
    </subcellularLocation>
</comment>
<evidence type="ECO:0000256" key="6">
    <source>
        <dbReference type="ARBA" id="ARBA00023125"/>
    </source>
</evidence>
<dbReference type="InterPro" id="IPR051552">
    <property type="entry name" value="HptR"/>
</dbReference>
<organism evidence="12 13">
    <name type="scientific">Thermobacillus xylanilyticus</name>
    <dbReference type="NCBI Taxonomy" id="76633"/>
    <lineage>
        <taxon>Bacteria</taxon>
        <taxon>Bacillati</taxon>
        <taxon>Bacillota</taxon>
        <taxon>Bacilli</taxon>
        <taxon>Bacillales</taxon>
        <taxon>Paenibacillaceae</taxon>
        <taxon>Thermobacillus</taxon>
    </lineage>
</organism>
<sequence>MKGFMYKVLVVDDEPTIREGLRTLVDWESFGFRVVDTGVNGRDALTKYEQHRPDLIIIDIRMPGIDGLEAIERLRARDKRLHMLILSGYAEFDYARRAMSHQIDGYMLKPVDEDELIDYLQRLRKTLNQEAAEREHAAGWTPEMVVRSLLSGTPPAALTEAAGNAGLNGASWEAVVVRLHGRQLEPEVLTEACRRLACKLSAPERICYTAEGDLGLLVMNGAGSESQRAALMHAIEDALAGLHPEVTAASGGVVESWTEIPQSHARASAALRRGFFLEPGRIHPPDSAPRDPGGEQAAEPPDLSDLTDKLTLAIDVASEVSIGEWIKQAGSRLLESGSDEQAVKAACARLVSAVAARLEARRPGSAEETLQRGLVELYKACRFTQLMERMHSLLIEFARQTEQGGAETQVKKMIDIIHRHYDRSLKLETIAALLGYSSAYLGKVFKHKTGENFNTYLDKVRIEEAKKLLLKGMKVYEVAERVGYANVDYFHGKFRKYVGMSPAAYRKTAGGS</sequence>
<evidence type="ECO:0000259" key="11">
    <source>
        <dbReference type="PROSITE" id="PS50110"/>
    </source>
</evidence>
<keyword evidence="7" id="KW-0804">Transcription</keyword>
<dbReference type="PRINTS" id="PR00032">
    <property type="entry name" value="HTHARAC"/>
</dbReference>
<dbReference type="SUPFAM" id="SSF46689">
    <property type="entry name" value="Homeodomain-like"/>
    <property type="match status" value="2"/>
</dbReference>
<dbReference type="InterPro" id="IPR001789">
    <property type="entry name" value="Sig_transdc_resp-reg_receiver"/>
</dbReference>
<dbReference type="Pfam" id="PF17853">
    <property type="entry name" value="GGDEF_2"/>
    <property type="match status" value="1"/>
</dbReference>
<dbReference type="PROSITE" id="PS50110">
    <property type="entry name" value="RESPONSE_REGULATORY"/>
    <property type="match status" value="1"/>
</dbReference>
<dbReference type="InterPro" id="IPR009057">
    <property type="entry name" value="Homeodomain-like_sf"/>
</dbReference>